<dbReference type="SUPFAM" id="SSF52540">
    <property type="entry name" value="P-loop containing nucleoside triphosphate hydrolases"/>
    <property type="match status" value="1"/>
</dbReference>
<dbReference type="GO" id="GO:0006355">
    <property type="term" value="P:regulation of DNA-templated transcription"/>
    <property type="evidence" value="ECO:0007669"/>
    <property type="project" value="InterPro"/>
</dbReference>
<comment type="caution">
    <text evidence="15">The sequence shown here is derived from an EMBL/GenBank/DDBJ whole genome shotgun (WGS) entry which is preliminary data.</text>
</comment>
<dbReference type="GO" id="GO:0003677">
    <property type="term" value="F:DNA binding"/>
    <property type="evidence" value="ECO:0007669"/>
    <property type="project" value="UniProtKB-KW"/>
</dbReference>
<dbReference type="InterPro" id="IPR002078">
    <property type="entry name" value="Sigma_54_int"/>
</dbReference>
<dbReference type="InterPro" id="IPR025943">
    <property type="entry name" value="Sigma_54_int_dom_ATP-bd_2"/>
</dbReference>
<dbReference type="SUPFAM" id="SSF55021">
    <property type="entry name" value="ACT-like"/>
    <property type="match status" value="1"/>
</dbReference>
<keyword evidence="8" id="KW-0238">DNA-binding</keyword>
<evidence type="ECO:0000259" key="13">
    <source>
        <dbReference type="PROSITE" id="PS50112"/>
    </source>
</evidence>
<dbReference type="EMBL" id="AMRI01000005">
    <property type="protein sequence ID" value="EKE76288.1"/>
    <property type="molecule type" value="Genomic_DNA"/>
</dbReference>
<dbReference type="NCBIfam" id="TIGR04381">
    <property type="entry name" value="HTH_TypR"/>
    <property type="match status" value="1"/>
</dbReference>
<feature type="domain" description="Sigma-54 factor interaction" evidence="12">
    <location>
        <begin position="205"/>
        <end position="435"/>
    </location>
</feature>
<dbReference type="GO" id="GO:0005737">
    <property type="term" value="C:cytoplasm"/>
    <property type="evidence" value="ECO:0007669"/>
    <property type="project" value="UniProtKB-SubCell"/>
</dbReference>
<reference evidence="15 16" key="1">
    <citation type="journal article" date="2012" name="J. Bacteriol.">
        <title>Genome Sequence of Gallaecimonas xiamenensis Type Strain 3-C-1.</title>
        <authorList>
            <person name="Lai Q."/>
            <person name="Wang L."/>
            <person name="Wang W."/>
            <person name="Shao Z."/>
        </authorList>
    </citation>
    <scope>NUCLEOTIDE SEQUENCE [LARGE SCALE GENOMIC DNA]</scope>
    <source>
        <strain evidence="15 16">3-C-1</strain>
    </source>
</reference>
<evidence type="ECO:0000256" key="7">
    <source>
        <dbReference type="ARBA" id="ARBA00023015"/>
    </source>
</evidence>
<dbReference type="FunFam" id="1.10.10.60:FF:000112">
    <property type="entry name" value="TyrR family transcriptional regulator"/>
    <property type="match status" value="1"/>
</dbReference>
<keyword evidence="7" id="KW-0805">Transcription regulation</keyword>
<evidence type="ECO:0000256" key="4">
    <source>
        <dbReference type="ARBA" id="ARBA00022741"/>
    </source>
</evidence>
<dbReference type="eggNOG" id="COG3283">
    <property type="taxonomic scope" value="Bacteria"/>
</dbReference>
<keyword evidence="2" id="KW-0963">Cytoplasm</keyword>
<dbReference type="Gene3D" id="3.40.50.300">
    <property type="entry name" value="P-loop containing nucleotide triphosphate hydrolases"/>
    <property type="match status" value="1"/>
</dbReference>
<dbReference type="PROSITE" id="PS50045">
    <property type="entry name" value="SIGMA54_INTERACT_4"/>
    <property type="match status" value="1"/>
</dbReference>
<dbReference type="PROSITE" id="PS50112">
    <property type="entry name" value="PAS"/>
    <property type="match status" value="1"/>
</dbReference>
<evidence type="ECO:0000313" key="16">
    <source>
        <dbReference type="Proteomes" id="UP000006755"/>
    </source>
</evidence>
<keyword evidence="4" id="KW-0547">Nucleotide-binding</keyword>
<dbReference type="NCBIfam" id="NF008085">
    <property type="entry name" value="PRK10820.1"/>
    <property type="match status" value="1"/>
</dbReference>
<evidence type="ECO:0000259" key="14">
    <source>
        <dbReference type="PROSITE" id="PS51671"/>
    </source>
</evidence>
<dbReference type="RefSeq" id="WP_008483403.1">
    <property type="nucleotide sequence ID" value="NZ_AMRI01000005.1"/>
</dbReference>
<evidence type="ECO:0000259" key="12">
    <source>
        <dbReference type="PROSITE" id="PS50045"/>
    </source>
</evidence>
<dbReference type="AlphaFoldDB" id="K2JLT6"/>
<dbReference type="CDD" id="cd00130">
    <property type="entry name" value="PAS"/>
    <property type="match status" value="1"/>
</dbReference>
<dbReference type="Pfam" id="PF00158">
    <property type="entry name" value="Sigma54_activat"/>
    <property type="match status" value="1"/>
</dbReference>
<dbReference type="Pfam" id="PF25601">
    <property type="entry name" value="AAA_lid_14"/>
    <property type="match status" value="1"/>
</dbReference>
<dbReference type="Gene3D" id="3.30.70.260">
    <property type="match status" value="1"/>
</dbReference>
<dbReference type="InterPro" id="IPR058031">
    <property type="entry name" value="AAA_lid_NorR"/>
</dbReference>
<keyword evidence="16" id="KW-1185">Reference proteome</keyword>
<protein>
    <recommendedName>
        <fullName evidence="11">HTH-type transcriptional regulatory protein TyrR</fullName>
    </recommendedName>
</protein>
<dbReference type="InterPro" id="IPR009057">
    <property type="entry name" value="Homeodomain-like_sf"/>
</dbReference>
<keyword evidence="10" id="KW-0804">Transcription</keyword>
<dbReference type="PROSITE" id="PS00676">
    <property type="entry name" value="SIGMA54_INTERACT_2"/>
    <property type="match status" value="1"/>
</dbReference>
<dbReference type="Gene3D" id="1.10.8.60">
    <property type="match status" value="1"/>
</dbReference>
<sequence>MRLEIFCEDRPGIAREVLDILAERHIDLRGIEVDPVGKMYLHLPDLSFDELKTLLPAIRRIKGVEDVRTTAFMPTERDHFELATLLETLPDPVISVDDKGRILIINPAAAKLLKGTVAALQGQGLATWLSGFNLQRWLEEEEPAPITMLVKLGGQRLLTDFLPIWVSDEQGRQTLAGAVVTAKTPHRLSSQLTQAREGTASLDAILAQSAVMKRLIRQAKKLAQLDAPLLIQGETGTGKELLARACHDSSGRRQKPFLALNCASLPDSVAETELFGYGPNAFSGAPTSGKRGVFEVADGGTVFLDEVGDLAPAIQVKLLRLLQDGTFRRVGDEAERKVNVRIICSTQRDLAALCRDGQFRQDLYYRLNVLSLALAPLRERQDDILPLAEFFLERHCAALGREKAQLSQATQNLLMNYPWPGNVRQLENSLLRAVSLLDGGHIEPKHLELPSQTPSVSLGDAALDGSLDEVMKRFEKSLLERLYPAYPSSRQLAKKLGVSHTAIANKLRDYGINKKK</sequence>
<dbReference type="Gene3D" id="3.30.450.20">
    <property type="entry name" value="PAS domain"/>
    <property type="match status" value="1"/>
</dbReference>
<evidence type="ECO:0000256" key="8">
    <source>
        <dbReference type="ARBA" id="ARBA00023125"/>
    </source>
</evidence>
<dbReference type="PROSITE" id="PS00688">
    <property type="entry name" value="SIGMA54_INTERACT_3"/>
    <property type="match status" value="1"/>
</dbReference>
<keyword evidence="3" id="KW-0678">Repressor</keyword>
<gene>
    <name evidence="15" type="ORF">B3C1_05250</name>
</gene>
<evidence type="ECO:0000256" key="10">
    <source>
        <dbReference type="ARBA" id="ARBA00023163"/>
    </source>
</evidence>
<dbReference type="Proteomes" id="UP000006755">
    <property type="component" value="Unassembled WGS sequence"/>
</dbReference>
<feature type="domain" description="ACT" evidence="14">
    <location>
        <begin position="2"/>
        <end position="72"/>
    </location>
</feature>
<dbReference type="Gene3D" id="1.10.10.60">
    <property type="entry name" value="Homeodomain-like"/>
    <property type="match status" value="1"/>
</dbReference>
<dbReference type="PANTHER" id="PTHR32071">
    <property type="entry name" value="TRANSCRIPTIONAL REGULATORY PROTEIN"/>
    <property type="match status" value="1"/>
</dbReference>
<evidence type="ECO:0000256" key="3">
    <source>
        <dbReference type="ARBA" id="ARBA00022491"/>
    </source>
</evidence>
<dbReference type="InterPro" id="IPR000014">
    <property type="entry name" value="PAS"/>
</dbReference>
<keyword evidence="9" id="KW-0010">Activator</keyword>
<dbReference type="InterPro" id="IPR002912">
    <property type="entry name" value="ACT_dom"/>
</dbReference>
<evidence type="ECO:0000256" key="6">
    <source>
        <dbReference type="ARBA" id="ARBA00022840"/>
    </source>
</evidence>
<accession>K2JLT6</accession>
<evidence type="ECO:0000256" key="1">
    <source>
        <dbReference type="ARBA" id="ARBA00004496"/>
    </source>
</evidence>
<dbReference type="CDD" id="cd00009">
    <property type="entry name" value="AAA"/>
    <property type="match status" value="1"/>
</dbReference>
<dbReference type="InterPro" id="IPR045865">
    <property type="entry name" value="ACT-like_dom_sf"/>
</dbReference>
<dbReference type="PANTHER" id="PTHR32071:SF3">
    <property type="entry name" value="HTH-TYPE TRANSCRIPTIONAL REGULATORY PROTEIN TYRR"/>
    <property type="match status" value="1"/>
</dbReference>
<dbReference type="PROSITE" id="PS51671">
    <property type="entry name" value="ACT"/>
    <property type="match status" value="1"/>
</dbReference>
<evidence type="ECO:0000256" key="2">
    <source>
        <dbReference type="ARBA" id="ARBA00022490"/>
    </source>
</evidence>
<dbReference type="Pfam" id="PF18024">
    <property type="entry name" value="HTH_50"/>
    <property type="match status" value="1"/>
</dbReference>
<dbReference type="Pfam" id="PF00989">
    <property type="entry name" value="PAS"/>
    <property type="match status" value="1"/>
</dbReference>
<dbReference type="InterPro" id="IPR030828">
    <property type="entry name" value="HTH_TyrR"/>
</dbReference>
<dbReference type="OrthoDB" id="9804019at2"/>
<dbReference type="InterPro" id="IPR025944">
    <property type="entry name" value="Sigma_54_int_dom_CS"/>
</dbReference>
<proteinExistence type="predicted"/>
<organism evidence="15 16">
    <name type="scientific">Gallaecimonas xiamenensis 3-C-1</name>
    <dbReference type="NCBI Taxonomy" id="745411"/>
    <lineage>
        <taxon>Bacteria</taxon>
        <taxon>Pseudomonadati</taxon>
        <taxon>Pseudomonadota</taxon>
        <taxon>Gammaproteobacteria</taxon>
        <taxon>Enterobacterales</taxon>
        <taxon>Gallaecimonadaceae</taxon>
        <taxon>Gallaecimonas</taxon>
    </lineage>
</organism>
<dbReference type="InterPro" id="IPR025662">
    <property type="entry name" value="Sigma_54_int_dom_ATP-bd_1"/>
</dbReference>
<dbReference type="SUPFAM" id="SSF55785">
    <property type="entry name" value="PYP-like sensor domain (PAS domain)"/>
    <property type="match status" value="1"/>
</dbReference>
<evidence type="ECO:0000313" key="15">
    <source>
        <dbReference type="EMBL" id="EKE76288.1"/>
    </source>
</evidence>
<keyword evidence="5" id="KW-0058">Aromatic hydrocarbons catabolism</keyword>
<dbReference type="Pfam" id="PF01842">
    <property type="entry name" value="ACT"/>
    <property type="match status" value="1"/>
</dbReference>
<dbReference type="SMART" id="SM00382">
    <property type="entry name" value="AAA"/>
    <property type="match status" value="1"/>
</dbReference>
<dbReference type="InterPro" id="IPR027417">
    <property type="entry name" value="P-loop_NTPase"/>
</dbReference>
<dbReference type="InterPro" id="IPR003593">
    <property type="entry name" value="AAA+_ATPase"/>
</dbReference>
<dbReference type="PROSITE" id="PS00675">
    <property type="entry name" value="SIGMA54_INTERACT_1"/>
    <property type="match status" value="1"/>
</dbReference>
<dbReference type="InterPro" id="IPR013767">
    <property type="entry name" value="PAS_fold"/>
</dbReference>
<dbReference type="SUPFAM" id="SSF46689">
    <property type="entry name" value="Homeodomain-like"/>
    <property type="match status" value="1"/>
</dbReference>
<dbReference type="CDD" id="cd04877">
    <property type="entry name" value="ACT_TyrR"/>
    <property type="match status" value="1"/>
</dbReference>
<dbReference type="FunFam" id="3.40.50.300:FF:000006">
    <property type="entry name" value="DNA-binding transcriptional regulator NtrC"/>
    <property type="match status" value="1"/>
</dbReference>
<comment type="subcellular location">
    <subcellularLocation>
        <location evidence="1">Cytoplasm</location>
    </subcellularLocation>
</comment>
<keyword evidence="6" id="KW-0067">ATP-binding</keyword>
<dbReference type="GO" id="GO:0005524">
    <property type="term" value="F:ATP binding"/>
    <property type="evidence" value="ECO:0007669"/>
    <property type="project" value="UniProtKB-KW"/>
</dbReference>
<dbReference type="STRING" id="745411.B3C1_05250"/>
<evidence type="ECO:0000256" key="11">
    <source>
        <dbReference type="ARBA" id="ARBA00029500"/>
    </source>
</evidence>
<evidence type="ECO:0000256" key="5">
    <source>
        <dbReference type="ARBA" id="ARBA00022797"/>
    </source>
</evidence>
<name>K2JLT6_9GAMM</name>
<feature type="domain" description="PAS" evidence="13">
    <location>
        <begin position="78"/>
        <end position="113"/>
    </location>
</feature>
<dbReference type="InterPro" id="IPR035965">
    <property type="entry name" value="PAS-like_dom_sf"/>
</dbReference>
<evidence type="ECO:0000256" key="9">
    <source>
        <dbReference type="ARBA" id="ARBA00023159"/>
    </source>
</evidence>
<dbReference type="SMART" id="SM00091">
    <property type="entry name" value="PAS"/>
    <property type="match status" value="1"/>
</dbReference>
<dbReference type="PATRIC" id="fig|745411.4.peg.1044"/>